<name>A0A0J6WYJ5_9FIRM</name>
<keyword evidence="4" id="KW-1185">Reference proteome</keyword>
<dbReference type="Pfam" id="PF03972">
    <property type="entry name" value="MmgE_PrpD_N"/>
    <property type="match status" value="1"/>
</dbReference>
<gene>
    <name evidence="3" type="ORF">AB840_05290</name>
</gene>
<dbReference type="Proteomes" id="UP000036503">
    <property type="component" value="Unassembled WGS sequence"/>
</dbReference>
<sequence length="442" mass="48133">MDRNTAVIVSLIGQTDIKKRPDLLQQSKSAFIDYLAAALAAGREPKVKNTAVYLSLSQAYTPFLGQPYQASASAAAFFNGFCSHYLDYDDAQANIAGHFSTVLFSTLLAVADMKTSILDFFTAYTAGAELEGILGSYVNPAHKQQGWHSTGTIGPIGAAAAIAKLKNLGQNQTAQLLSLGATQSAGMGFEAGSDAKPMHAGFAARNAVFAYELLTKAGLSANINPFNNDTGWLRTISGEKIDIENFKKKWLQPGQIILPGLWMKLHSYCSAGICGAAGCQQIYEEGWPLEKLKEVKFHFPLGADKALRYKNPRTGQEGRFSIEYVAWQILTNGKVNDKYFKLAAVPEEFVQSLPKFERCYDMGVVEKSVRLTKVTAVTTAGRIVQADIRNPLGSPQRPFSRAQLEIKLTQAIGSVQAEAIFKAAHKWPAGTLADIWEIMYPS</sequence>
<comment type="similarity">
    <text evidence="1">Belongs to the PrpD family.</text>
</comment>
<organism evidence="3 4">
    <name type="scientific">Megasphaera cerevisiae DSM 20462</name>
    <dbReference type="NCBI Taxonomy" id="1122219"/>
    <lineage>
        <taxon>Bacteria</taxon>
        <taxon>Bacillati</taxon>
        <taxon>Bacillota</taxon>
        <taxon>Negativicutes</taxon>
        <taxon>Veillonellales</taxon>
        <taxon>Veillonellaceae</taxon>
        <taxon>Megasphaera</taxon>
    </lineage>
</organism>
<feature type="domain" description="MmgE/PrpD N-terminal" evidence="2">
    <location>
        <begin position="19"/>
        <end position="239"/>
    </location>
</feature>
<dbReference type="InterPro" id="IPR045336">
    <property type="entry name" value="MmgE_PrpD_N"/>
</dbReference>
<proteinExistence type="inferred from homology"/>
<accession>A0A0J6WYJ5</accession>
<reference evidence="3 4" key="1">
    <citation type="submission" date="2015-06" db="EMBL/GenBank/DDBJ databases">
        <title>Draft genome sequence of beer spoilage bacterium Megasphaera cerevisiae type strain 20462.</title>
        <authorList>
            <person name="Kutumbaka K."/>
            <person name="Pasmowitz J."/>
            <person name="Mategko J."/>
            <person name="Reyes D."/>
            <person name="Friedrich A."/>
            <person name="Han S."/>
            <person name="Martens-Habbena W."/>
            <person name="Neal-McKinney J."/>
            <person name="Janagama H.K."/>
            <person name="Nadala C."/>
            <person name="Samadpour M."/>
        </authorList>
    </citation>
    <scope>NUCLEOTIDE SEQUENCE [LARGE SCALE GENOMIC DNA]</scope>
    <source>
        <strain evidence="3 4">DSM 20462</strain>
    </source>
</reference>
<dbReference type="SUPFAM" id="SSF103378">
    <property type="entry name" value="2-methylcitrate dehydratase PrpD"/>
    <property type="match status" value="1"/>
</dbReference>
<dbReference type="InterPro" id="IPR005656">
    <property type="entry name" value="MmgE_PrpD"/>
</dbReference>
<dbReference type="InParanoid" id="A0A0J6WYJ5"/>
<evidence type="ECO:0000256" key="1">
    <source>
        <dbReference type="ARBA" id="ARBA00006174"/>
    </source>
</evidence>
<dbReference type="PANTHER" id="PTHR16943">
    <property type="entry name" value="2-METHYLCITRATE DEHYDRATASE-RELATED"/>
    <property type="match status" value="1"/>
</dbReference>
<dbReference type="PANTHER" id="PTHR16943:SF8">
    <property type="entry name" value="2-METHYLCITRATE DEHYDRATASE"/>
    <property type="match status" value="1"/>
</dbReference>
<dbReference type="OrthoDB" id="9795089at2"/>
<evidence type="ECO:0000259" key="2">
    <source>
        <dbReference type="Pfam" id="PF03972"/>
    </source>
</evidence>
<dbReference type="EMBL" id="LEKT01000012">
    <property type="protein sequence ID" value="KMO86942.1"/>
    <property type="molecule type" value="Genomic_DNA"/>
</dbReference>
<dbReference type="Gene3D" id="3.30.1330.120">
    <property type="entry name" value="2-methylcitrate dehydratase PrpD"/>
    <property type="match status" value="1"/>
</dbReference>
<dbReference type="AlphaFoldDB" id="A0A0J6WYJ5"/>
<dbReference type="InterPro" id="IPR042183">
    <property type="entry name" value="MmgE/PrpD_sf_1"/>
</dbReference>
<protein>
    <recommendedName>
        <fullName evidence="2">MmgE/PrpD N-terminal domain-containing protein</fullName>
    </recommendedName>
</protein>
<dbReference type="STRING" id="39029.BSR42_03935"/>
<dbReference type="PATRIC" id="fig|1122219.3.peg.435"/>
<evidence type="ECO:0000313" key="3">
    <source>
        <dbReference type="EMBL" id="KMO86942.1"/>
    </source>
</evidence>
<dbReference type="Gene3D" id="1.10.4100.10">
    <property type="entry name" value="2-methylcitrate dehydratase PrpD"/>
    <property type="match status" value="1"/>
</dbReference>
<comment type="caution">
    <text evidence="3">The sequence shown here is derived from an EMBL/GenBank/DDBJ whole genome shotgun (WGS) entry which is preliminary data.</text>
</comment>
<evidence type="ECO:0000313" key="4">
    <source>
        <dbReference type="Proteomes" id="UP000036503"/>
    </source>
</evidence>
<dbReference type="GO" id="GO:0016829">
    <property type="term" value="F:lyase activity"/>
    <property type="evidence" value="ECO:0007669"/>
    <property type="project" value="InterPro"/>
</dbReference>
<dbReference type="RefSeq" id="WP_048513795.1">
    <property type="nucleotide sequence ID" value="NZ_FUXD01000007.1"/>
</dbReference>
<dbReference type="InterPro" id="IPR036148">
    <property type="entry name" value="MmgE/PrpD_sf"/>
</dbReference>
<dbReference type="InterPro" id="IPR042188">
    <property type="entry name" value="MmgE/PrpD_sf_2"/>
</dbReference>
<dbReference type="FunCoup" id="A0A0J6WYJ5">
    <property type="interactions" value="11"/>
</dbReference>